<gene>
    <name evidence="2" type="ORF">J2Z44_004029</name>
</gene>
<keyword evidence="1" id="KW-0812">Transmembrane</keyword>
<protein>
    <recommendedName>
        <fullName evidence="4">YcxB-like protein domain-containing protein</fullName>
    </recommendedName>
</protein>
<keyword evidence="3" id="KW-1185">Reference proteome</keyword>
<feature type="transmembrane region" description="Helical" evidence="1">
    <location>
        <begin position="31"/>
        <end position="53"/>
    </location>
</feature>
<evidence type="ECO:0000313" key="2">
    <source>
        <dbReference type="EMBL" id="MBP2024174.1"/>
    </source>
</evidence>
<name>A0ABS4K8S9_9CLOT</name>
<dbReference type="EMBL" id="JAGGLL010000052">
    <property type="protein sequence ID" value="MBP2024174.1"/>
    <property type="molecule type" value="Genomic_DNA"/>
</dbReference>
<reference evidence="2 3" key="1">
    <citation type="submission" date="2021-03" db="EMBL/GenBank/DDBJ databases">
        <title>Genomic Encyclopedia of Type Strains, Phase IV (KMG-IV): sequencing the most valuable type-strain genomes for metagenomic binning, comparative biology and taxonomic classification.</title>
        <authorList>
            <person name="Goeker M."/>
        </authorList>
    </citation>
    <scope>NUCLEOTIDE SEQUENCE [LARGE SCALE GENOMIC DNA]</scope>
    <source>
        <strain evidence="2 3">DSM 28650</strain>
    </source>
</reference>
<comment type="caution">
    <text evidence="2">The sequence shown here is derived from an EMBL/GenBank/DDBJ whole genome shotgun (WGS) entry which is preliminary data.</text>
</comment>
<evidence type="ECO:0000313" key="3">
    <source>
        <dbReference type="Proteomes" id="UP001519308"/>
    </source>
</evidence>
<keyword evidence="1" id="KW-0472">Membrane</keyword>
<dbReference type="Proteomes" id="UP001519308">
    <property type="component" value="Unassembled WGS sequence"/>
</dbReference>
<keyword evidence="1" id="KW-1133">Transmembrane helix</keyword>
<evidence type="ECO:0008006" key="4">
    <source>
        <dbReference type="Google" id="ProtNLM"/>
    </source>
</evidence>
<dbReference type="RefSeq" id="WP_021281529.1">
    <property type="nucleotide sequence ID" value="NZ_JAGGLL010000052.1"/>
</dbReference>
<sequence length="182" mass="21265">MQENLNYRVTSQVNINDTKELILVLLKKSRLVIKVISLFGMVILAIPLVGVLYEYTIGQPTDWTLIVLALFLLILFLVFFINEKKLVLIPFKKYLDRNKNSQGVQKICFYDTYYTVEYNRIDVSANITISYEDIKYFVVDKDLVVLGDKTKDKSLTFIRKNAKFEIGTLDDFIQFIRNKVNK</sequence>
<feature type="transmembrane region" description="Helical" evidence="1">
    <location>
        <begin position="65"/>
        <end position="82"/>
    </location>
</feature>
<proteinExistence type="predicted"/>
<organism evidence="2 3">
    <name type="scientific">Clostridium punense</name>
    <dbReference type="NCBI Taxonomy" id="1054297"/>
    <lineage>
        <taxon>Bacteria</taxon>
        <taxon>Bacillati</taxon>
        <taxon>Bacillota</taxon>
        <taxon>Clostridia</taxon>
        <taxon>Eubacteriales</taxon>
        <taxon>Clostridiaceae</taxon>
        <taxon>Clostridium</taxon>
    </lineage>
</organism>
<evidence type="ECO:0000256" key="1">
    <source>
        <dbReference type="SAM" id="Phobius"/>
    </source>
</evidence>
<accession>A0ABS4K8S9</accession>